<dbReference type="OrthoDB" id="6500128at2759"/>
<protein>
    <recommendedName>
        <fullName evidence="6">ABC transmembrane type-1 domain-containing protein</fullName>
    </recommendedName>
</protein>
<evidence type="ECO:0000256" key="4">
    <source>
        <dbReference type="ARBA" id="ARBA00023136"/>
    </source>
</evidence>
<evidence type="ECO:0000259" key="6">
    <source>
        <dbReference type="PROSITE" id="PS50929"/>
    </source>
</evidence>
<keyword evidence="8" id="KW-1185">Reference proteome</keyword>
<dbReference type="PANTHER" id="PTHR24221">
    <property type="entry name" value="ATP-BINDING CASSETTE SUB-FAMILY B"/>
    <property type="match status" value="1"/>
</dbReference>
<organism evidence="7 8">
    <name type="scientific">Conidiobolus coronatus (strain ATCC 28846 / CBS 209.66 / NRRL 28638)</name>
    <name type="common">Delacroixia coronata</name>
    <dbReference type="NCBI Taxonomy" id="796925"/>
    <lineage>
        <taxon>Eukaryota</taxon>
        <taxon>Fungi</taxon>
        <taxon>Fungi incertae sedis</taxon>
        <taxon>Zoopagomycota</taxon>
        <taxon>Entomophthoromycotina</taxon>
        <taxon>Entomophthoromycetes</taxon>
        <taxon>Entomophthorales</taxon>
        <taxon>Ancylistaceae</taxon>
        <taxon>Conidiobolus</taxon>
    </lineage>
</organism>
<evidence type="ECO:0000256" key="2">
    <source>
        <dbReference type="ARBA" id="ARBA00022692"/>
    </source>
</evidence>
<dbReference type="Pfam" id="PF00664">
    <property type="entry name" value="ABC_membrane"/>
    <property type="match status" value="1"/>
</dbReference>
<keyword evidence="2 5" id="KW-0812">Transmembrane</keyword>
<evidence type="ECO:0000313" key="7">
    <source>
        <dbReference type="EMBL" id="KXN73497.1"/>
    </source>
</evidence>
<feature type="non-terminal residue" evidence="7">
    <location>
        <position position="186"/>
    </location>
</feature>
<reference evidence="7 8" key="1">
    <citation type="journal article" date="2015" name="Genome Biol. Evol.">
        <title>Phylogenomic analyses indicate that early fungi evolved digesting cell walls of algal ancestors of land plants.</title>
        <authorList>
            <person name="Chang Y."/>
            <person name="Wang S."/>
            <person name="Sekimoto S."/>
            <person name="Aerts A.L."/>
            <person name="Choi C."/>
            <person name="Clum A."/>
            <person name="LaButti K.M."/>
            <person name="Lindquist E.A."/>
            <person name="Yee Ngan C."/>
            <person name="Ohm R.A."/>
            <person name="Salamov A.A."/>
            <person name="Grigoriev I.V."/>
            <person name="Spatafora J.W."/>
            <person name="Berbee M.L."/>
        </authorList>
    </citation>
    <scope>NUCLEOTIDE SEQUENCE [LARGE SCALE GENOMIC DNA]</scope>
    <source>
        <strain evidence="7 8">NRRL 28638</strain>
    </source>
</reference>
<accession>A0A137PET1</accession>
<keyword evidence="3 5" id="KW-1133">Transmembrane helix</keyword>
<keyword evidence="4 5" id="KW-0472">Membrane</keyword>
<dbReference type="InterPro" id="IPR039421">
    <property type="entry name" value="Type_1_exporter"/>
</dbReference>
<dbReference type="InterPro" id="IPR011527">
    <property type="entry name" value="ABC1_TM_dom"/>
</dbReference>
<evidence type="ECO:0000313" key="8">
    <source>
        <dbReference type="Proteomes" id="UP000070444"/>
    </source>
</evidence>
<name>A0A137PET1_CONC2</name>
<dbReference type="Gene3D" id="1.20.1560.10">
    <property type="entry name" value="ABC transporter type 1, transmembrane domain"/>
    <property type="match status" value="1"/>
</dbReference>
<dbReference type="GO" id="GO:0005524">
    <property type="term" value="F:ATP binding"/>
    <property type="evidence" value="ECO:0007669"/>
    <property type="project" value="InterPro"/>
</dbReference>
<dbReference type="PANTHER" id="PTHR24221:SF654">
    <property type="entry name" value="ATP-BINDING CASSETTE SUB-FAMILY B MEMBER 6"/>
    <property type="match status" value="1"/>
</dbReference>
<dbReference type="GO" id="GO:0020037">
    <property type="term" value="F:heme binding"/>
    <property type="evidence" value="ECO:0007669"/>
    <property type="project" value="TreeGrafter"/>
</dbReference>
<dbReference type="InterPro" id="IPR036640">
    <property type="entry name" value="ABC1_TM_sf"/>
</dbReference>
<dbReference type="SUPFAM" id="SSF90123">
    <property type="entry name" value="ABC transporter transmembrane region"/>
    <property type="match status" value="1"/>
</dbReference>
<feature type="transmembrane region" description="Helical" evidence="5">
    <location>
        <begin position="79"/>
        <end position="98"/>
    </location>
</feature>
<dbReference type="Proteomes" id="UP000070444">
    <property type="component" value="Unassembled WGS sequence"/>
</dbReference>
<dbReference type="STRING" id="796925.A0A137PET1"/>
<sequence length="186" mass="21238">MIAYAWVTIAITEWRTKFIRGFFEKHNQISSVIIDSLTNFETVKYFNGEKYELERLKDATLAFQKEEYNSNVSLSFLNLAQNLILITGQLAGSLLVVYQICKGERKVGDFVLFQSYFLNLAAPLNFFGTFYRIIQQSSIEMDKLIDLLDQEPTVKEDPLADPLIPGQGEIIFDNVTFGYQPGVPTL</sequence>
<feature type="domain" description="ABC transmembrane type-1" evidence="6">
    <location>
        <begin position="1"/>
        <end position="136"/>
    </location>
</feature>
<comment type="subcellular location">
    <subcellularLocation>
        <location evidence="1">Membrane</location>
        <topology evidence="1">Multi-pass membrane protein</topology>
    </subcellularLocation>
</comment>
<dbReference type="GO" id="GO:0005774">
    <property type="term" value="C:vacuolar membrane"/>
    <property type="evidence" value="ECO:0007669"/>
    <property type="project" value="TreeGrafter"/>
</dbReference>
<proteinExistence type="predicted"/>
<dbReference type="GO" id="GO:0015439">
    <property type="term" value="F:ABC-type heme transporter activity"/>
    <property type="evidence" value="ECO:0007669"/>
    <property type="project" value="TreeGrafter"/>
</dbReference>
<dbReference type="AlphaFoldDB" id="A0A137PET1"/>
<evidence type="ECO:0000256" key="1">
    <source>
        <dbReference type="ARBA" id="ARBA00004141"/>
    </source>
</evidence>
<dbReference type="EMBL" id="KQ964436">
    <property type="protein sequence ID" value="KXN73497.1"/>
    <property type="molecule type" value="Genomic_DNA"/>
</dbReference>
<evidence type="ECO:0000256" key="3">
    <source>
        <dbReference type="ARBA" id="ARBA00022989"/>
    </source>
</evidence>
<feature type="transmembrane region" description="Helical" evidence="5">
    <location>
        <begin position="110"/>
        <end position="134"/>
    </location>
</feature>
<dbReference type="PROSITE" id="PS50929">
    <property type="entry name" value="ABC_TM1F"/>
    <property type="match status" value="1"/>
</dbReference>
<gene>
    <name evidence="7" type="ORF">CONCODRAFT_77347</name>
</gene>
<evidence type="ECO:0000256" key="5">
    <source>
        <dbReference type="SAM" id="Phobius"/>
    </source>
</evidence>